<evidence type="ECO:0000259" key="2">
    <source>
        <dbReference type="Pfam" id="PF02470"/>
    </source>
</evidence>
<organism evidence="3 4">
    <name type="scientific">Litorimonas taeanensis</name>
    <dbReference type="NCBI Taxonomy" id="568099"/>
    <lineage>
        <taxon>Bacteria</taxon>
        <taxon>Pseudomonadati</taxon>
        <taxon>Pseudomonadota</taxon>
        <taxon>Alphaproteobacteria</taxon>
        <taxon>Maricaulales</taxon>
        <taxon>Robiginitomaculaceae</taxon>
    </lineage>
</organism>
<dbReference type="PANTHER" id="PTHR36698:SF2">
    <property type="entry name" value="MCE_MLAD DOMAIN-CONTAINING PROTEIN"/>
    <property type="match status" value="1"/>
</dbReference>
<dbReference type="AlphaFoldDB" id="A0A420WJA6"/>
<dbReference type="RefSeq" id="WP_121098918.1">
    <property type="nucleotide sequence ID" value="NZ_RBII01000001.1"/>
</dbReference>
<accession>A0A420WJA6</accession>
<evidence type="ECO:0000313" key="4">
    <source>
        <dbReference type="Proteomes" id="UP000282211"/>
    </source>
</evidence>
<evidence type="ECO:0000256" key="1">
    <source>
        <dbReference type="SAM" id="Phobius"/>
    </source>
</evidence>
<feature type="transmembrane region" description="Helical" evidence="1">
    <location>
        <begin position="7"/>
        <end position="28"/>
    </location>
</feature>
<name>A0A420WJA6_9PROT</name>
<dbReference type="InParanoid" id="A0A420WJA6"/>
<keyword evidence="1" id="KW-0812">Transmembrane</keyword>
<dbReference type="Pfam" id="PF02470">
    <property type="entry name" value="MlaD"/>
    <property type="match status" value="1"/>
</dbReference>
<gene>
    <name evidence="3" type="ORF">DES40_0422</name>
</gene>
<proteinExistence type="predicted"/>
<comment type="caution">
    <text evidence="3">The sequence shown here is derived from an EMBL/GenBank/DDBJ whole genome shotgun (WGS) entry which is preliminary data.</text>
</comment>
<keyword evidence="1" id="KW-1133">Transmembrane helix</keyword>
<dbReference type="Proteomes" id="UP000282211">
    <property type="component" value="Unassembled WGS sequence"/>
</dbReference>
<feature type="domain" description="Mce/MlaD" evidence="2">
    <location>
        <begin position="45"/>
        <end position="114"/>
    </location>
</feature>
<dbReference type="EMBL" id="RBII01000001">
    <property type="protein sequence ID" value="RKQ71114.1"/>
    <property type="molecule type" value="Genomic_DNA"/>
</dbReference>
<dbReference type="PANTHER" id="PTHR36698">
    <property type="entry name" value="BLL5892 PROTEIN"/>
    <property type="match status" value="1"/>
</dbReference>
<reference evidence="3 4" key="1">
    <citation type="submission" date="2018-10" db="EMBL/GenBank/DDBJ databases">
        <title>Genomic Encyclopedia of Type Strains, Phase IV (KMG-IV): sequencing the most valuable type-strain genomes for metagenomic binning, comparative biology and taxonomic classification.</title>
        <authorList>
            <person name="Goeker M."/>
        </authorList>
    </citation>
    <scope>NUCLEOTIDE SEQUENCE [LARGE SCALE GENOMIC DNA]</scope>
    <source>
        <strain evidence="3 4">DSM 22008</strain>
    </source>
</reference>
<sequence length="325" mass="35089">MENKAHYALIGFFVLMSFLAVIAFILWLSNAQLDQQFDEYEVSFTGPVRGLSQGSEVRFNGLKVGEVAKLGLDPEDANNVIASIQVDEQTPVDTKSYARLEPLGLTGLSYIQIFSGGEGFPLLKDLPGRGPKRIEGQMSQIETFLDDGGSVIESAANALNRVNAVLSPDAVADFHGILKNIEFITANIDSSKLDIGEFNMMIISIRKAADALALTADSLTQTSDTINTIANNDVRALLTKAEGSLRTIDGAVASFDTLAGNGDELVTDARDAINRLSNSGLTDLEETVDTIRRLVSTFSRIADSLEQNPAQFIVGTERETVELPQ</sequence>
<keyword evidence="1" id="KW-0472">Membrane</keyword>
<evidence type="ECO:0000313" key="3">
    <source>
        <dbReference type="EMBL" id="RKQ71114.1"/>
    </source>
</evidence>
<dbReference type="OrthoDB" id="9808689at2"/>
<keyword evidence="4" id="KW-1185">Reference proteome</keyword>
<dbReference type="InterPro" id="IPR003399">
    <property type="entry name" value="Mce/MlaD"/>
</dbReference>
<protein>
    <submittedName>
        <fullName evidence="3">Phospholipid/cholesterol/gamma-HCH transport system substrate-binding protein</fullName>
    </submittedName>
</protein>